<evidence type="ECO:0008006" key="8">
    <source>
        <dbReference type="Google" id="ProtNLM"/>
    </source>
</evidence>
<dbReference type="SUPFAM" id="SSF117281">
    <property type="entry name" value="Kelch motif"/>
    <property type="match status" value="2"/>
</dbReference>
<feature type="chain" id="PRO_5040792275" description="Galactose oxidase" evidence="5">
    <location>
        <begin position="42"/>
        <end position="833"/>
    </location>
</feature>
<keyword evidence="4" id="KW-0812">Transmembrane</keyword>
<dbReference type="Proteomes" id="UP001140217">
    <property type="component" value="Unassembled WGS sequence"/>
</dbReference>
<feature type="compositionally biased region" description="Pro residues" evidence="3">
    <location>
        <begin position="777"/>
        <end position="786"/>
    </location>
</feature>
<feature type="region of interest" description="Disordered" evidence="3">
    <location>
        <begin position="772"/>
        <end position="809"/>
    </location>
</feature>
<gene>
    <name evidence="6" type="ORF">H4R18_004682</name>
</gene>
<feature type="compositionally biased region" description="Low complexity" evidence="3">
    <location>
        <begin position="240"/>
        <end position="293"/>
    </location>
</feature>
<feature type="transmembrane region" description="Helical" evidence="4">
    <location>
        <begin position="556"/>
        <end position="578"/>
    </location>
</feature>
<name>A0A9W8H4Z9_9FUNG</name>
<dbReference type="PANTHER" id="PTHR46093:SF18">
    <property type="entry name" value="FIBRONECTIN TYPE-III DOMAIN-CONTAINING PROTEIN"/>
    <property type="match status" value="1"/>
</dbReference>
<evidence type="ECO:0000256" key="4">
    <source>
        <dbReference type="SAM" id="Phobius"/>
    </source>
</evidence>
<dbReference type="PANTHER" id="PTHR46093">
    <property type="entry name" value="ACYL-COA-BINDING DOMAIN-CONTAINING PROTEIN 5"/>
    <property type="match status" value="1"/>
</dbReference>
<dbReference type="EMBL" id="JANBUL010000236">
    <property type="protein sequence ID" value="KAJ2778319.1"/>
    <property type="molecule type" value="Genomic_DNA"/>
</dbReference>
<evidence type="ECO:0000256" key="1">
    <source>
        <dbReference type="ARBA" id="ARBA00022441"/>
    </source>
</evidence>
<keyword evidence="5" id="KW-0732">Signal</keyword>
<dbReference type="InterPro" id="IPR015915">
    <property type="entry name" value="Kelch-typ_b-propeller"/>
</dbReference>
<dbReference type="Pfam" id="PF24681">
    <property type="entry name" value="Kelch_KLHDC2_KLHL20_DRC7"/>
    <property type="match status" value="1"/>
</dbReference>
<evidence type="ECO:0000313" key="6">
    <source>
        <dbReference type="EMBL" id="KAJ2778319.1"/>
    </source>
</evidence>
<reference evidence="6" key="1">
    <citation type="submission" date="2022-07" db="EMBL/GenBank/DDBJ databases">
        <title>Phylogenomic reconstructions and comparative analyses of Kickxellomycotina fungi.</title>
        <authorList>
            <person name="Reynolds N.K."/>
            <person name="Stajich J.E."/>
            <person name="Barry K."/>
            <person name="Grigoriev I.V."/>
            <person name="Crous P."/>
            <person name="Smith M.E."/>
        </authorList>
    </citation>
    <scope>NUCLEOTIDE SEQUENCE</scope>
    <source>
        <strain evidence="6">NBRC 105414</strain>
    </source>
</reference>
<feature type="signal peptide" evidence="5">
    <location>
        <begin position="1"/>
        <end position="41"/>
    </location>
</feature>
<keyword evidence="4" id="KW-0472">Membrane</keyword>
<feature type="compositionally biased region" description="Low complexity" evidence="3">
    <location>
        <begin position="339"/>
        <end position="349"/>
    </location>
</feature>
<evidence type="ECO:0000256" key="3">
    <source>
        <dbReference type="SAM" id="MobiDB-lite"/>
    </source>
</evidence>
<organism evidence="6 7">
    <name type="scientific">Coemansia javaensis</name>
    <dbReference type="NCBI Taxonomy" id="2761396"/>
    <lineage>
        <taxon>Eukaryota</taxon>
        <taxon>Fungi</taxon>
        <taxon>Fungi incertae sedis</taxon>
        <taxon>Zoopagomycota</taxon>
        <taxon>Kickxellomycotina</taxon>
        <taxon>Kickxellomycetes</taxon>
        <taxon>Kickxellales</taxon>
        <taxon>Kickxellaceae</taxon>
        <taxon>Coemansia</taxon>
    </lineage>
</organism>
<feature type="compositionally biased region" description="Pro residues" evidence="3">
    <location>
        <begin position="228"/>
        <end position="239"/>
    </location>
</feature>
<protein>
    <recommendedName>
        <fullName evidence="8">Galactose oxidase</fullName>
    </recommendedName>
</protein>
<proteinExistence type="predicted"/>
<dbReference type="AlphaFoldDB" id="A0A9W8H4Z9"/>
<accession>A0A9W8H4Z9</accession>
<feature type="region of interest" description="Disordered" evidence="3">
    <location>
        <begin position="656"/>
        <end position="685"/>
    </location>
</feature>
<feature type="region of interest" description="Disordered" evidence="3">
    <location>
        <begin position="224"/>
        <end position="316"/>
    </location>
</feature>
<evidence type="ECO:0000313" key="7">
    <source>
        <dbReference type="Proteomes" id="UP001140217"/>
    </source>
</evidence>
<keyword evidence="4" id="KW-1133">Transmembrane helix</keyword>
<keyword evidence="2" id="KW-0677">Repeat</keyword>
<keyword evidence="7" id="KW-1185">Reference proteome</keyword>
<keyword evidence="1" id="KW-0880">Kelch repeat</keyword>
<evidence type="ECO:0000256" key="2">
    <source>
        <dbReference type="ARBA" id="ARBA00022737"/>
    </source>
</evidence>
<evidence type="ECO:0000256" key="5">
    <source>
        <dbReference type="SAM" id="SignalP"/>
    </source>
</evidence>
<feature type="region of interest" description="Disordered" evidence="3">
    <location>
        <begin position="708"/>
        <end position="737"/>
    </location>
</feature>
<dbReference type="OrthoDB" id="432528at2759"/>
<comment type="caution">
    <text evidence="6">The sequence shown here is derived from an EMBL/GenBank/DDBJ whole genome shotgun (WGS) entry which is preliminary data.</text>
</comment>
<feature type="compositionally biased region" description="Polar residues" evidence="3">
    <location>
        <begin position="294"/>
        <end position="304"/>
    </location>
</feature>
<sequence length="833" mass="86070">MGRPAEAARGRRAQARRRAAGQAAAGVLVALASVLLQCSEAASVAYPGGAGIRWGHASVIADRTLYVFGGKQSLGNTEADYASPCMALDLSSKFKPEEAVWTTDCARKGPLVADHTAVINADLNMVVMFGGTVPGNDTAAANPVHLFSAEIKFWNTPDNRGFPLALGNHSAVIDPGTGDMVVHGGVFRGNGTLSSTLSNTTMHMVTVPNKHVALQSSPTGVLIIVLPPSTPPPPPPAPTPTKTIAATTTSNTSNTSGSTGASGDEADSSSKAASATSSTRTASRPTATTGSRSNPTPTSAGNTKSSSDDDGGGGGLLGSLLAPLGIHVGQGLLLRRDGSSSGDSSTAGDDGSDGDGEDGNSGPPLMSWTNATQPYGVLGRVGHSSSVVKGGVMVVVGGFSDGKLADMQTLFVYNMTDQVWKKRTAGGRIPPPRRNHAAAVLDETSIVIHGGANADFSAALDDVAVLNTTTWTWSMPDVPKSAGWPGARYAHSAVQAGPYTLLTFGYAPDSSLAVPPGDNGVYILDTSVWQFVGQFDPGRSRLSVLFKSQKIAGGTIFGLLVASLVGLLVLLVLGYIGCTNYFGRRSRSANDETATMLPGAELRDLGRRITSRFKRSASRGQQHPAPARPQMQFLANRTGSSLNVVHAPRLSLTPSHDSLGAALRDSRPASAAGSDLIGEKPGLAPDRSFARLSRRTYLGDVELPAGLRNRDDADAAQPTGQAPPRAHVGDTLAGSHPSLPVAARYRLDDPSEPPALPAARMPLSQHVSSATGSVEMLPPPVGPPVMRPWTADDTGRSTGSGLQRPAGSLRDSLDISTLLPQSHGFFVANPDDS</sequence>
<dbReference type="Gene3D" id="2.120.10.80">
    <property type="entry name" value="Kelch-type beta propeller"/>
    <property type="match status" value="2"/>
</dbReference>
<feature type="region of interest" description="Disordered" evidence="3">
    <location>
        <begin position="335"/>
        <end position="371"/>
    </location>
</feature>